<accession>F5XM36</accession>
<proteinExistence type="predicted"/>
<dbReference type="STRING" id="1032480.MLP_09010"/>
<evidence type="ECO:0000313" key="2">
    <source>
        <dbReference type="EMBL" id="BAK33915.1"/>
    </source>
</evidence>
<name>F5XM36_MICPN</name>
<reference evidence="2 3" key="1">
    <citation type="submission" date="2011-05" db="EMBL/GenBank/DDBJ databases">
        <title>Whole genome sequence of Microlunatus phosphovorus NM-1.</title>
        <authorList>
            <person name="Hosoyama A."/>
            <person name="Sasaki K."/>
            <person name="Harada T."/>
            <person name="Igarashi R."/>
            <person name="Kawakoshi A."/>
            <person name="Sasagawa M."/>
            <person name="Fukada J."/>
            <person name="Nakamura S."/>
            <person name="Katano Y."/>
            <person name="Hanada S."/>
            <person name="Kamagata Y."/>
            <person name="Nakamura N."/>
            <person name="Yamazaki S."/>
            <person name="Fujita N."/>
        </authorList>
    </citation>
    <scope>NUCLEOTIDE SEQUENCE [LARGE SCALE GENOMIC DNA]</scope>
    <source>
        <strain evidence="3">ATCC 700054 / DSM 10555 / JCM 9379 / NBRC 101784 / NCIMB 13414 / VKM Ac-1990 / NM-1</strain>
    </source>
</reference>
<evidence type="ECO:0000313" key="3">
    <source>
        <dbReference type="Proteomes" id="UP000007947"/>
    </source>
</evidence>
<gene>
    <name evidence="2" type="ordered locus">MLP_09010</name>
</gene>
<sequence length="494" mass="55467">MDSTHGHVRPDRRADEMSGIDEPSDEPVWVEPGPSRAGADIRGSSAQVHNLVVVGAACSGKSRLLSEVASRVPSEWQLMQPPSTPRTDVWRRLSRPTIDVSHWENVWRILIVGSYLSFANVHQHLLDEEDRQRLRSVMTTLPLGDPHSVRHPYTVMTELSSGLRSASGSELTNGKEADWLRAERVTGDLAPLLPPVVIIIDHLDNYFDNHPSEMAEVQGGLVALIAHNDRQRWIPRNVRLLAAVRRSTLDFLRKNGVPNLSTAACIKEIVWDLGSLERLFLQRLRGSDGRPRTMRWLVRPVGQDGQVRSSAQRRIDQLLQHTSLVAGDVDKLAGVLCEKRDFVGRQLTADEFEEGISSTAIDILNALAHNTVSDLRSLSVSRGFARQPSVETNDEQDQLRRQLITSISAMDKDTFTPSEAARMLEAFPDSLRFLILEALWRSRLVARVEGNRWLYSRTYSDRLGPAWTLAGWNPVLAEECKLTPTWEEISVGYV</sequence>
<evidence type="ECO:0000256" key="1">
    <source>
        <dbReference type="SAM" id="MobiDB-lite"/>
    </source>
</evidence>
<organism evidence="2 3">
    <name type="scientific">Microlunatus phosphovorus (strain ATCC 700054 / DSM 10555 / JCM 9379 / NBRC 101784 / NCIMB 13414 / VKM Ac-1990 / NM-1)</name>
    <dbReference type="NCBI Taxonomy" id="1032480"/>
    <lineage>
        <taxon>Bacteria</taxon>
        <taxon>Bacillati</taxon>
        <taxon>Actinomycetota</taxon>
        <taxon>Actinomycetes</taxon>
        <taxon>Propionibacteriales</taxon>
        <taxon>Propionibacteriaceae</taxon>
        <taxon>Microlunatus</taxon>
    </lineage>
</organism>
<dbReference type="KEGG" id="mph:MLP_09010"/>
<feature type="region of interest" description="Disordered" evidence="1">
    <location>
        <begin position="1"/>
        <end position="35"/>
    </location>
</feature>
<feature type="compositionally biased region" description="Basic and acidic residues" evidence="1">
    <location>
        <begin position="1"/>
        <end position="16"/>
    </location>
</feature>
<dbReference type="Proteomes" id="UP000007947">
    <property type="component" value="Chromosome"/>
</dbReference>
<dbReference type="EMBL" id="AP012204">
    <property type="protein sequence ID" value="BAK33915.1"/>
    <property type="molecule type" value="Genomic_DNA"/>
</dbReference>
<dbReference type="AlphaFoldDB" id="F5XM36"/>
<keyword evidence="3" id="KW-1185">Reference proteome</keyword>
<dbReference type="HOGENOM" id="CLU_551870_0_0_11"/>
<protein>
    <submittedName>
        <fullName evidence="2">Uncharacterized protein</fullName>
    </submittedName>
</protein>